<dbReference type="AlphaFoldDB" id="A0A1A8D575"/>
<accession>A0A1A8D575</accession>
<feature type="non-terminal residue" evidence="1">
    <location>
        <position position="63"/>
    </location>
</feature>
<feature type="non-terminal residue" evidence="1">
    <location>
        <position position="1"/>
    </location>
</feature>
<protein>
    <submittedName>
        <fullName evidence="1">T-box gene 16</fullName>
    </submittedName>
</protein>
<sequence>SQYSSLLKMPRARRWEWSEDKKGQSLSRPDLNSNNLSVISRVLYTFRAAWKRLVYPPQTLLNS</sequence>
<proteinExistence type="predicted"/>
<organism evidence="1">
    <name type="scientific">Nothobranchius kadleci</name>
    <name type="common">African annual killifish</name>
    <dbReference type="NCBI Taxonomy" id="1051664"/>
    <lineage>
        <taxon>Eukaryota</taxon>
        <taxon>Metazoa</taxon>
        <taxon>Chordata</taxon>
        <taxon>Craniata</taxon>
        <taxon>Vertebrata</taxon>
        <taxon>Euteleostomi</taxon>
        <taxon>Actinopterygii</taxon>
        <taxon>Neopterygii</taxon>
        <taxon>Teleostei</taxon>
        <taxon>Neoteleostei</taxon>
        <taxon>Acanthomorphata</taxon>
        <taxon>Ovalentaria</taxon>
        <taxon>Atherinomorphae</taxon>
        <taxon>Cyprinodontiformes</taxon>
        <taxon>Nothobranchiidae</taxon>
        <taxon>Nothobranchius</taxon>
    </lineage>
</organism>
<reference evidence="1" key="2">
    <citation type="submission" date="2016-06" db="EMBL/GenBank/DDBJ databases">
        <title>The genome of a short-lived fish provides insights into sex chromosome evolution and the genetic control of aging.</title>
        <authorList>
            <person name="Reichwald K."/>
            <person name="Felder M."/>
            <person name="Petzold A."/>
            <person name="Koch P."/>
            <person name="Groth M."/>
            <person name="Platzer M."/>
        </authorList>
    </citation>
    <scope>NUCLEOTIDE SEQUENCE</scope>
    <source>
        <tissue evidence="1">Brain</tissue>
    </source>
</reference>
<dbReference type="EMBL" id="HADZ01022394">
    <property type="protein sequence ID" value="SBP86335.1"/>
    <property type="molecule type" value="Transcribed_RNA"/>
</dbReference>
<evidence type="ECO:0000313" key="1">
    <source>
        <dbReference type="EMBL" id="SBP86335.1"/>
    </source>
</evidence>
<gene>
    <name evidence="1" type="primary">TBX16</name>
</gene>
<reference evidence="1" key="1">
    <citation type="submission" date="2016-05" db="EMBL/GenBank/DDBJ databases">
        <authorList>
            <person name="Lavstsen T."/>
            <person name="Jespersen J.S."/>
        </authorList>
    </citation>
    <scope>NUCLEOTIDE SEQUENCE</scope>
    <source>
        <tissue evidence="1">Brain</tissue>
    </source>
</reference>
<name>A0A1A8D575_NOTKA</name>